<evidence type="ECO:0000313" key="2">
    <source>
        <dbReference type="EMBL" id="ACK72923.1"/>
    </source>
</evidence>
<keyword evidence="1" id="KW-0812">Transmembrane</keyword>
<sequence>MERKKIIAIITGAISVLIALAYLILVFLLDSRGEMLPAPISDLSLIIFLLS</sequence>
<organism evidence="2 3">
    <name type="scientific">Gloeothece citriformis (strain PCC 7424)</name>
    <name type="common">Cyanothece sp. (strain PCC 7424)</name>
    <dbReference type="NCBI Taxonomy" id="65393"/>
    <lineage>
        <taxon>Bacteria</taxon>
        <taxon>Bacillati</taxon>
        <taxon>Cyanobacteriota</taxon>
        <taxon>Cyanophyceae</taxon>
        <taxon>Oscillatoriophycideae</taxon>
        <taxon>Chroococcales</taxon>
        <taxon>Aphanothecaceae</taxon>
        <taxon>Gloeothece</taxon>
        <taxon>Gloeothece citriformis</taxon>
    </lineage>
</organism>
<evidence type="ECO:0000313" key="3">
    <source>
        <dbReference type="Proteomes" id="UP000002384"/>
    </source>
</evidence>
<dbReference type="STRING" id="65393.PCC7424_4560"/>
<keyword evidence="1" id="KW-0472">Membrane</keyword>
<dbReference type="RefSeq" id="WP_015956506.1">
    <property type="nucleotide sequence ID" value="NC_011729.1"/>
</dbReference>
<name>B7KAE9_GLOC7</name>
<dbReference type="eggNOG" id="ENOG5033B1F">
    <property type="taxonomic scope" value="Bacteria"/>
</dbReference>
<evidence type="ECO:0000256" key="1">
    <source>
        <dbReference type="SAM" id="Phobius"/>
    </source>
</evidence>
<dbReference type="HOGENOM" id="CLU_191193_1_0_3"/>
<dbReference type="EMBL" id="CP001291">
    <property type="protein sequence ID" value="ACK72923.1"/>
    <property type="molecule type" value="Genomic_DNA"/>
</dbReference>
<evidence type="ECO:0008006" key="4">
    <source>
        <dbReference type="Google" id="ProtNLM"/>
    </source>
</evidence>
<dbReference type="Proteomes" id="UP000002384">
    <property type="component" value="Chromosome"/>
</dbReference>
<proteinExistence type="predicted"/>
<keyword evidence="3" id="KW-1185">Reference proteome</keyword>
<gene>
    <name evidence="2" type="ordered locus">PCC7424_4560</name>
</gene>
<dbReference type="AlphaFoldDB" id="B7KAE9"/>
<feature type="transmembrane region" description="Helical" evidence="1">
    <location>
        <begin position="6"/>
        <end position="29"/>
    </location>
</feature>
<dbReference type="KEGG" id="cyc:PCC7424_4560"/>
<keyword evidence="1" id="KW-1133">Transmembrane helix</keyword>
<reference evidence="3" key="1">
    <citation type="journal article" date="2011" name="MBio">
        <title>Novel metabolic attributes of the genus Cyanothece, comprising a group of unicellular nitrogen-fixing Cyanobacteria.</title>
        <authorList>
            <person name="Bandyopadhyay A."/>
            <person name="Elvitigala T."/>
            <person name="Welsh E."/>
            <person name="Stockel J."/>
            <person name="Liberton M."/>
            <person name="Min H."/>
            <person name="Sherman L.A."/>
            <person name="Pakrasi H.B."/>
        </authorList>
    </citation>
    <scope>NUCLEOTIDE SEQUENCE [LARGE SCALE GENOMIC DNA]</scope>
    <source>
        <strain evidence="3">PCC 7424</strain>
    </source>
</reference>
<protein>
    <recommendedName>
        <fullName evidence="4">Glucose-inhibited division protein A</fullName>
    </recommendedName>
</protein>
<accession>B7KAE9</accession>